<comment type="caution">
    <text evidence="2">The sequence shown here is derived from an EMBL/GenBank/DDBJ whole genome shotgun (WGS) entry which is preliminary data.</text>
</comment>
<dbReference type="InterPro" id="IPR001810">
    <property type="entry name" value="F-box_dom"/>
</dbReference>
<name>A0AA39V339_9LECA</name>
<dbReference type="InterPro" id="IPR032675">
    <property type="entry name" value="LRR_dom_sf"/>
</dbReference>
<protein>
    <recommendedName>
        <fullName evidence="1">F-box domain-containing protein</fullName>
    </recommendedName>
</protein>
<organism evidence="2 3">
    <name type="scientific">Cladonia borealis</name>
    <dbReference type="NCBI Taxonomy" id="184061"/>
    <lineage>
        <taxon>Eukaryota</taxon>
        <taxon>Fungi</taxon>
        <taxon>Dikarya</taxon>
        <taxon>Ascomycota</taxon>
        <taxon>Pezizomycotina</taxon>
        <taxon>Lecanoromycetes</taxon>
        <taxon>OSLEUM clade</taxon>
        <taxon>Lecanoromycetidae</taxon>
        <taxon>Lecanorales</taxon>
        <taxon>Lecanorineae</taxon>
        <taxon>Cladoniaceae</taxon>
        <taxon>Cladonia</taxon>
    </lineage>
</organism>
<dbReference type="CDD" id="cd09917">
    <property type="entry name" value="F-box_SF"/>
    <property type="match status" value="1"/>
</dbReference>
<evidence type="ECO:0000313" key="2">
    <source>
        <dbReference type="EMBL" id="KAK0514017.1"/>
    </source>
</evidence>
<evidence type="ECO:0000313" key="3">
    <source>
        <dbReference type="Proteomes" id="UP001166286"/>
    </source>
</evidence>
<sequence length="459" mass="52551">MPSAGDAWTAITQNKIIDADNHLVCLAETPPTIPKEIWNETWSEDYGPGTEPLNSQRMSRYETCSTGHNSEVPDVVEKKPCMIYKLPPELIREILTNLEHRDVASFRQASQECASQGLPYLFKKGKARLSLCREVGYGIDTLTKNEIGWRIKDLELCGDMKEECLEVVRNSEHFPSHEGWHSGHTLHNLRSLELRLQPRLEIPVRIHLAASNLVFSFLLHLLVMHRSPIINLKIFHVGWWERYKEGTTLMEAVSKFESFELVGHLDSPNQYGDVLSYLPSMNGLRNLVIDFGMTSVNGPWDMSYICALTFDHLRSVHFSNLSTSEQKLLQFFEHHPKLQDVHIGTMLLLNGSWTQSIHAMSRILPAIENIKFSGLQRFRRGEGVYEEGYICSNSLNAYIKRFTWPIVGSVHLARERQVTVEMLCQERSTRDKKAAAGSLWTREICSTCGYLQEFCTRLT</sequence>
<gene>
    <name evidence="2" type="ORF">JMJ35_003739</name>
</gene>
<accession>A0AA39V339</accession>
<keyword evidence="3" id="KW-1185">Reference proteome</keyword>
<reference evidence="2" key="1">
    <citation type="submission" date="2023-03" db="EMBL/GenBank/DDBJ databases">
        <title>Complete genome of Cladonia borealis.</title>
        <authorList>
            <person name="Park H."/>
        </authorList>
    </citation>
    <scope>NUCLEOTIDE SEQUENCE</scope>
    <source>
        <strain evidence="2">ANT050790</strain>
    </source>
</reference>
<dbReference type="PROSITE" id="PS50181">
    <property type="entry name" value="FBOX"/>
    <property type="match status" value="1"/>
</dbReference>
<dbReference type="AlphaFoldDB" id="A0AA39V339"/>
<evidence type="ECO:0000259" key="1">
    <source>
        <dbReference type="PROSITE" id="PS50181"/>
    </source>
</evidence>
<dbReference type="Gene3D" id="3.80.10.10">
    <property type="entry name" value="Ribonuclease Inhibitor"/>
    <property type="match status" value="1"/>
</dbReference>
<dbReference type="InterPro" id="IPR036047">
    <property type="entry name" value="F-box-like_dom_sf"/>
</dbReference>
<feature type="domain" description="F-box" evidence="1">
    <location>
        <begin position="80"/>
        <end position="112"/>
    </location>
</feature>
<dbReference type="EMBL" id="JAFEKC020000006">
    <property type="protein sequence ID" value="KAK0514017.1"/>
    <property type="molecule type" value="Genomic_DNA"/>
</dbReference>
<dbReference type="Pfam" id="PF00646">
    <property type="entry name" value="F-box"/>
    <property type="match status" value="1"/>
</dbReference>
<dbReference type="SUPFAM" id="SSF81383">
    <property type="entry name" value="F-box domain"/>
    <property type="match status" value="1"/>
</dbReference>
<proteinExistence type="predicted"/>
<dbReference type="Proteomes" id="UP001166286">
    <property type="component" value="Unassembled WGS sequence"/>
</dbReference>